<dbReference type="GO" id="GO:0004386">
    <property type="term" value="F:helicase activity"/>
    <property type="evidence" value="ECO:0007669"/>
    <property type="project" value="UniProtKB-KW"/>
</dbReference>
<name>A0ABS4CGT3_9ENTE</name>
<evidence type="ECO:0000259" key="8">
    <source>
        <dbReference type="PROSITE" id="PS51192"/>
    </source>
</evidence>
<feature type="domain" description="Helicase C-terminal" evidence="9">
    <location>
        <begin position="217"/>
        <end position="375"/>
    </location>
</feature>
<keyword evidence="1" id="KW-0547">Nucleotide-binding</keyword>
<evidence type="ECO:0000256" key="6">
    <source>
        <dbReference type="ARBA" id="ARBA00044535"/>
    </source>
</evidence>
<dbReference type="PANTHER" id="PTHR13710">
    <property type="entry name" value="DNA HELICASE RECQ FAMILY MEMBER"/>
    <property type="match status" value="1"/>
</dbReference>
<organism evidence="10 11">
    <name type="scientific">Enterococcus larvae</name>
    <dbReference type="NCBI Taxonomy" id="2794352"/>
    <lineage>
        <taxon>Bacteria</taxon>
        <taxon>Bacillati</taxon>
        <taxon>Bacillota</taxon>
        <taxon>Bacilli</taxon>
        <taxon>Lactobacillales</taxon>
        <taxon>Enterococcaceae</taxon>
        <taxon>Enterococcus</taxon>
    </lineage>
</organism>
<dbReference type="EMBL" id="JAEDXU010000002">
    <property type="protein sequence ID" value="MBP1045650.1"/>
    <property type="molecule type" value="Genomic_DNA"/>
</dbReference>
<dbReference type="SMART" id="SM00490">
    <property type="entry name" value="HELICc"/>
    <property type="match status" value="1"/>
</dbReference>
<proteinExistence type="predicted"/>
<evidence type="ECO:0000256" key="2">
    <source>
        <dbReference type="ARBA" id="ARBA00022801"/>
    </source>
</evidence>
<dbReference type="Proteomes" id="UP000673375">
    <property type="component" value="Unassembled WGS sequence"/>
</dbReference>
<dbReference type="Pfam" id="PF16124">
    <property type="entry name" value="RecQ_Zn_bind"/>
    <property type="match status" value="1"/>
</dbReference>
<dbReference type="InterPro" id="IPR001650">
    <property type="entry name" value="Helicase_C-like"/>
</dbReference>
<evidence type="ECO:0000256" key="5">
    <source>
        <dbReference type="ARBA" id="ARBA00023125"/>
    </source>
</evidence>
<comment type="caution">
    <text evidence="10">The sequence shown here is derived from an EMBL/GenBank/DDBJ whole genome shotgun (WGS) entry which is preliminary data.</text>
</comment>
<dbReference type="PROSITE" id="PS00690">
    <property type="entry name" value="DEAH_ATP_HELICASE"/>
    <property type="match status" value="1"/>
</dbReference>
<dbReference type="InterPro" id="IPR011545">
    <property type="entry name" value="DEAD/DEAH_box_helicase_dom"/>
</dbReference>
<dbReference type="NCBIfam" id="TIGR00614">
    <property type="entry name" value="recQ_fam"/>
    <property type="match status" value="1"/>
</dbReference>
<dbReference type="InterPro" id="IPR032284">
    <property type="entry name" value="RecQ_Zn-bd"/>
</dbReference>
<keyword evidence="4" id="KW-0067">ATP-binding</keyword>
<evidence type="ECO:0000256" key="7">
    <source>
        <dbReference type="ARBA" id="ARBA00044550"/>
    </source>
</evidence>
<evidence type="ECO:0000256" key="3">
    <source>
        <dbReference type="ARBA" id="ARBA00022806"/>
    </source>
</evidence>
<sequence>MDLKKILLDHFGYSSFREGQQEIIEALLSNKDTLAVLPTGTGKSLTYQFAGKVLSGSVLVVSPLLSLMEDQVRQLQKQGERRVIAFNSFLSYDEKQYILTHLHTYKFIFISPESLMKEAVLSKLQEMNLSLFVIDEAHCVSQWGVDFRPEYVKIKDVLQKLDFPLTLALTATASASVENEIKEYLFKEPANVCVFVYSVNRKNLVLAVEQTQEKEQRLFDYLAVMNRKGIVYCTARKTTEMLCRKVRMQTSLRVAFYHGGLSAGERNKIQQQFIDNDLDVLFATNAFGMGIDKPDIRFVVHYDCPASLENYVQEIGRAGRDGLSAKAVLLYRDGDEIIHRFFRDEVKEDLNALQRLIEGHSEFSPELIESMSEIQQKWLQGYLDGSYTLETLNERLQKKDQEKYYQLEQMLEYIHTNTCRRGFIMNYFSEEPLTEKEELCCDNCGSVAEIMIESEKTVEMPEESWQEILIRLFKDKK</sequence>
<dbReference type="Gene3D" id="3.40.50.300">
    <property type="entry name" value="P-loop containing nucleotide triphosphate hydrolases"/>
    <property type="match status" value="2"/>
</dbReference>
<dbReference type="Pfam" id="PF00270">
    <property type="entry name" value="DEAD"/>
    <property type="match status" value="1"/>
</dbReference>
<dbReference type="PROSITE" id="PS51192">
    <property type="entry name" value="HELICASE_ATP_BIND_1"/>
    <property type="match status" value="1"/>
</dbReference>
<keyword evidence="3 10" id="KW-0347">Helicase</keyword>
<dbReference type="InterPro" id="IPR014001">
    <property type="entry name" value="Helicase_ATP-bd"/>
</dbReference>
<dbReference type="SMART" id="SM00487">
    <property type="entry name" value="DEXDc"/>
    <property type="match status" value="1"/>
</dbReference>
<keyword evidence="2" id="KW-0378">Hydrolase</keyword>
<evidence type="ECO:0000256" key="4">
    <source>
        <dbReference type="ARBA" id="ARBA00022840"/>
    </source>
</evidence>
<evidence type="ECO:0000313" key="11">
    <source>
        <dbReference type="Proteomes" id="UP000673375"/>
    </source>
</evidence>
<dbReference type="Pfam" id="PF00271">
    <property type="entry name" value="Helicase_C"/>
    <property type="match status" value="1"/>
</dbReference>
<keyword evidence="5" id="KW-0238">DNA-binding</keyword>
<feature type="domain" description="Helicase ATP-binding" evidence="8">
    <location>
        <begin position="24"/>
        <end position="191"/>
    </location>
</feature>
<reference evidence="10 11" key="1">
    <citation type="submission" date="2020-12" db="EMBL/GenBank/DDBJ databases">
        <title>Vagococcus allomyrinae sp. nov. and Enterococcus lavae sp. nov., isolated from the larvae of Allomyrina dichotoma.</title>
        <authorList>
            <person name="Lee S.D."/>
        </authorList>
    </citation>
    <scope>NUCLEOTIDE SEQUENCE [LARGE SCALE GENOMIC DNA]</scope>
    <source>
        <strain evidence="10 11">BWM-S5</strain>
    </source>
</reference>
<evidence type="ECO:0000256" key="1">
    <source>
        <dbReference type="ARBA" id="ARBA00022741"/>
    </source>
</evidence>
<dbReference type="InterPro" id="IPR027417">
    <property type="entry name" value="P-loop_NTPase"/>
</dbReference>
<protein>
    <recommendedName>
        <fullName evidence="6">ATP-dependent DNA helicase RecQ</fullName>
    </recommendedName>
    <alternativeName>
        <fullName evidence="7">DNA 3'-5' helicase RecQ</fullName>
    </alternativeName>
</protein>
<accession>A0ABS4CGT3</accession>
<keyword evidence="11" id="KW-1185">Reference proteome</keyword>
<dbReference type="PROSITE" id="PS51194">
    <property type="entry name" value="HELICASE_CTER"/>
    <property type="match status" value="1"/>
</dbReference>
<dbReference type="PANTHER" id="PTHR13710:SF84">
    <property type="entry name" value="ATP-DEPENDENT DNA HELICASE RECS-RELATED"/>
    <property type="match status" value="1"/>
</dbReference>
<dbReference type="RefSeq" id="WP_209556438.1">
    <property type="nucleotide sequence ID" value="NZ_JAEDXU010000002.1"/>
</dbReference>
<dbReference type="InterPro" id="IPR002464">
    <property type="entry name" value="DNA/RNA_helicase_DEAH_CS"/>
</dbReference>
<dbReference type="SUPFAM" id="SSF52540">
    <property type="entry name" value="P-loop containing nucleoside triphosphate hydrolases"/>
    <property type="match status" value="1"/>
</dbReference>
<dbReference type="CDD" id="cd17920">
    <property type="entry name" value="DEXHc_RecQ"/>
    <property type="match status" value="1"/>
</dbReference>
<evidence type="ECO:0000313" key="10">
    <source>
        <dbReference type="EMBL" id="MBP1045650.1"/>
    </source>
</evidence>
<evidence type="ECO:0000259" key="9">
    <source>
        <dbReference type="PROSITE" id="PS51194"/>
    </source>
</evidence>
<dbReference type="InterPro" id="IPR004589">
    <property type="entry name" value="DNA_helicase_ATP-dep_RecQ"/>
</dbReference>
<gene>
    <name evidence="10" type="ORF">I6N96_05120</name>
</gene>